<evidence type="ECO:0000313" key="3">
    <source>
        <dbReference type="EMBL" id="SDE94306.1"/>
    </source>
</evidence>
<comment type="caution">
    <text evidence="2">The sequence shown here is derived from an EMBL/GenBank/DDBJ whole genome shotgun (WGS) entry which is preliminary data.</text>
</comment>
<proteinExistence type="predicted"/>
<dbReference type="Pfam" id="PF00665">
    <property type="entry name" value="rve"/>
    <property type="match status" value="1"/>
</dbReference>
<dbReference type="PANTHER" id="PTHR10948">
    <property type="entry name" value="TRANSPOSASE"/>
    <property type="match status" value="1"/>
</dbReference>
<dbReference type="InterPro" id="IPR012337">
    <property type="entry name" value="RNaseH-like_sf"/>
</dbReference>
<dbReference type="Proteomes" id="UP000321224">
    <property type="component" value="Unassembled WGS sequence"/>
</dbReference>
<dbReference type="PANTHER" id="PTHR10948:SF23">
    <property type="entry name" value="TRANSPOSASE INSI FOR INSERTION SEQUENCE ELEMENT IS30A-RELATED"/>
    <property type="match status" value="1"/>
</dbReference>
<dbReference type="GO" id="GO:0015074">
    <property type="term" value="P:DNA integration"/>
    <property type="evidence" value="ECO:0007669"/>
    <property type="project" value="InterPro"/>
</dbReference>
<accession>A0A511H9Y6</accession>
<evidence type="ECO:0000313" key="5">
    <source>
        <dbReference type="Proteomes" id="UP000321224"/>
    </source>
</evidence>
<dbReference type="EMBL" id="BJVY01000009">
    <property type="protein sequence ID" value="GEL70357.1"/>
    <property type="molecule type" value="Genomic_DNA"/>
</dbReference>
<dbReference type="InterPro" id="IPR053392">
    <property type="entry name" value="Transposase_IS30-like"/>
</dbReference>
<dbReference type="SUPFAM" id="SSF53098">
    <property type="entry name" value="Ribonuclease H-like"/>
    <property type="match status" value="1"/>
</dbReference>
<dbReference type="GO" id="GO:0005829">
    <property type="term" value="C:cytosol"/>
    <property type="evidence" value="ECO:0007669"/>
    <property type="project" value="TreeGrafter"/>
</dbReference>
<gene>
    <name evidence="2" type="ORF">MVI01_21410</name>
    <name evidence="3" type="ORF">SAMN04488504_11584</name>
</gene>
<name>A0A511H9Y6_9BACT</name>
<reference evidence="3 4" key="1">
    <citation type="submission" date="2016-10" db="EMBL/GenBank/DDBJ databases">
        <authorList>
            <person name="Varghese N."/>
            <person name="Submissions S."/>
        </authorList>
    </citation>
    <scope>NUCLEOTIDE SEQUENCE [LARGE SCALE GENOMIC DNA]</scope>
    <source>
        <strain evidence="3 4">DSM 2260</strain>
    </source>
</reference>
<organism evidence="2 5">
    <name type="scientific">Myxococcus virescens</name>
    <dbReference type="NCBI Taxonomy" id="83456"/>
    <lineage>
        <taxon>Bacteria</taxon>
        <taxon>Pseudomonadati</taxon>
        <taxon>Myxococcota</taxon>
        <taxon>Myxococcia</taxon>
        <taxon>Myxococcales</taxon>
        <taxon>Cystobacterineae</taxon>
        <taxon>Myxococcaceae</taxon>
        <taxon>Myxococcus</taxon>
    </lineage>
</organism>
<dbReference type="AlphaFoldDB" id="A0A511H9Y6"/>
<feature type="domain" description="Integrase catalytic" evidence="1">
    <location>
        <begin position="56"/>
        <end position="152"/>
    </location>
</feature>
<keyword evidence="4" id="KW-1185">Reference proteome</keyword>
<reference evidence="2 5" key="2">
    <citation type="submission" date="2019-07" db="EMBL/GenBank/DDBJ databases">
        <title>Whole genome shotgun sequence of Myxococcus virescens NBRC 100334.</title>
        <authorList>
            <person name="Hosoyama A."/>
            <person name="Uohara A."/>
            <person name="Ohji S."/>
            <person name="Ichikawa N."/>
        </authorList>
    </citation>
    <scope>NUCLEOTIDE SEQUENCE [LARGE SCALE GENOMIC DNA]</scope>
    <source>
        <strain evidence="2 5">NBRC 100334</strain>
    </source>
</reference>
<dbReference type="GO" id="GO:0004803">
    <property type="term" value="F:transposase activity"/>
    <property type="evidence" value="ECO:0007669"/>
    <property type="project" value="TreeGrafter"/>
</dbReference>
<evidence type="ECO:0000313" key="2">
    <source>
        <dbReference type="EMBL" id="GEL70357.1"/>
    </source>
</evidence>
<protein>
    <recommendedName>
        <fullName evidence="1">Integrase catalytic domain-containing protein</fullName>
    </recommendedName>
</protein>
<evidence type="ECO:0000259" key="1">
    <source>
        <dbReference type="PROSITE" id="PS50994"/>
    </source>
</evidence>
<dbReference type="RefSeq" id="WP_090493787.1">
    <property type="nucleotide sequence ID" value="NZ_BJVY01000009.1"/>
</dbReference>
<dbReference type="GO" id="GO:0032196">
    <property type="term" value="P:transposition"/>
    <property type="evidence" value="ECO:0007669"/>
    <property type="project" value="TreeGrafter"/>
</dbReference>
<dbReference type="PROSITE" id="PS50994">
    <property type="entry name" value="INTEGRASE"/>
    <property type="match status" value="1"/>
</dbReference>
<sequence>MRVFNERIYKSLFVQSCGVLKKELLEHLRFRWKMRRSKLATTAGWQRGQIRDAVSIRDRPTEEEDSAVWGRWEVDLLAGADNSHIATLVERHSRFTMLVKVAGKDGTSVVRSLPQAVRKLPRELRRSLTWDRGTELSKRRTLAMATDFSICF</sequence>
<dbReference type="NCBIfam" id="NF033563">
    <property type="entry name" value="transpos_IS30"/>
    <property type="match status" value="1"/>
</dbReference>
<dbReference type="InterPro" id="IPR051917">
    <property type="entry name" value="Transposase-Integrase"/>
</dbReference>
<dbReference type="InterPro" id="IPR001584">
    <property type="entry name" value="Integrase_cat-core"/>
</dbReference>
<evidence type="ECO:0000313" key="4">
    <source>
        <dbReference type="Proteomes" id="UP000198717"/>
    </source>
</evidence>
<dbReference type="EMBL" id="FNAJ01000015">
    <property type="protein sequence ID" value="SDE94306.1"/>
    <property type="molecule type" value="Genomic_DNA"/>
</dbReference>
<dbReference type="Proteomes" id="UP000198717">
    <property type="component" value="Unassembled WGS sequence"/>
</dbReference>